<dbReference type="Proteomes" id="UP000008388">
    <property type="component" value="Segment"/>
</dbReference>
<dbReference type="KEGG" id="vg:26643858"/>
<reference evidence="1 2" key="1">
    <citation type="journal article" date="2011" name="Microbiology">
        <title>The Pseudomonas aeruginosa generalized transducing phage phiPA3 is a new member of the phiKZ-like group of 'jumbo' phages, and infects model laboratory strains and clinical isolates from cystic fibrosis patients.</title>
        <authorList>
            <person name="Monson R."/>
            <person name="Foulds I."/>
            <person name="Foweraker J."/>
            <person name="Welch M."/>
            <person name="Salmond G.P."/>
        </authorList>
    </citation>
    <scope>NUCLEOTIDE SEQUENCE [LARGE SCALE GENOMIC DNA]</scope>
</reference>
<sequence length="116" mass="13511">MSWQWDSRWALTGRNTIYPSESPYYVAIFDEAQTEVMCFVRTKGEKLGHWATEPADNIELVRWKDYLQGCRALPMIANNVDTLEQLRRAGFPSGTYKCTLVNQRDNERSVSQLIYI</sequence>
<organismHost>
    <name type="scientific">Pseudomonas aeruginosa</name>
    <dbReference type="NCBI Taxonomy" id="287"/>
</organismHost>
<organism evidence="1 2">
    <name type="scientific">Pseudomonas phage PhiPA3</name>
    <name type="common">Pseudomonas aeruginosa phage PhiPA3</name>
    <dbReference type="NCBI Taxonomy" id="998086"/>
    <lineage>
        <taxon>Viruses</taxon>
        <taxon>Duplodnaviria</taxon>
        <taxon>Heunggongvirae</taxon>
        <taxon>Uroviricota</taxon>
        <taxon>Caudoviricetes</taxon>
        <taxon>Chimalliviridae</taxon>
        <taxon>Miltoncavirus</taxon>
        <taxon>Miltoncavirus PhiPA3</taxon>
    </lineage>
</organism>
<evidence type="ECO:0000313" key="1">
    <source>
        <dbReference type="EMBL" id="AEH03753.1"/>
    </source>
</evidence>
<name>F8SJG6_BPPA3</name>
<evidence type="ECO:0000313" key="2">
    <source>
        <dbReference type="Proteomes" id="UP000008388"/>
    </source>
</evidence>
<proteinExistence type="predicted"/>
<accession>F8SJG6</accession>
<protein>
    <submittedName>
        <fullName evidence="1">Uncharacterized protein 330</fullName>
    </submittedName>
</protein>
<dbReference type="GeneID" id="26643858"/>
<gene>
    <name evidence="1" type="primary">330</name>
</gene>
<dbReference type="EMBL" id="HQ630627">
    <property type="protein sequence ID" value="AEH03753.1"/>
    <property type="molecule type" value="Genomic_DNA"/>
</dbReference>
<keyword evidence="2" id="KW-1185">Reference proteome</keyword>
<dbReference type="RefSeq" id="YP_009217409.1">
    <property type="nucleotide sequence ID" value="NC_028999.1"/>
</dbReference>